<dbReference type="PANTHER" id="PTHR43853:SF2">
    <property type="entry name" value="3-OXOADIPYL-COA_3-OXO-5,6-DEHYDROSUBERYL-COA THIOLASE"/>
    <property type="match status" value="1"/>
</dbReference>
<dbReference type="InterPro" id="IPR020616">
    <property type="entry name" value="Thiolase_N"/>
</dbReference>
<dbReference type="CDD" id="cd00751">
    <property type="entry name" value="thiolase"/>
    <property type="match status" value="1"/>
</dbReference>
<sequence>MTRSVVLVDAVRTPFGKAGSLFAETRADDLMVRALRGLLERNSKVSPVDIDDVAIAAATQTGDQGMNIGRSVSLLAGLPVSVPGYSVDRWCAGALTAVTTISGSIAMGAYDIAIAGGVEHMGHHPIGDGMDPNPRYIAEKIVDTDALSMGATAERLHDRFPHLTRERSDAYAFNSQMKTAKAYADGKIQRDLIPVAARSVELGWGIATVDEPPRPSTTLEALAGLKTPFRPAGRVTAGNAAGLNDGATAALLASEERAHELGLTVKARLVTFAFAGVEPEVMGYGPVPSTIKALAKAGLTIEDIGLFEVNEAFAIQVLSFLDYFGIADDDARVNPFGGAIAVGHPLASSGVRLMLNLARSFEEHPEVRYGITTMCIGLGMGGTVIWENPHFKGGK</sequence>
<dbReference type="NCBIfam" id="TIGR01930">
    <property type="entry name" value="AcCoA-C-Actrans"/>
    <property type="match status" value="1"/>
</dbReference>
<evidence type="ECO:0000313" key="9">
    <source>
        <dbReference type="EMBL" id="CAB5009851.1"/>
    </source>
</evidence>
<dbReference type="InterPro" id="IPR002155">
    <property type="entry name" value="Thiolase"/>
</dbReference>
<keyword evidence="3" id="KW-0012">Acyltransferase</keyword>
<gene>
    <name evidence="6" type="ORF">UFOPK2967_00300</name>
    <name evidence="7" type="ORF">UFOPK3587_00121</name>
    <name evidence="8" type="ORF">UFOPK3984_00400</name>
    <name evidence="9" type="ORF">UFOPK4114_00187</name>
</gene>
<dbReference type="GO" id="GO:0003988">
    <property type="term" value="F:acetyl-CoA C-acyltransferase activity"/>
    <property type="evidence" value="ECO:0007669"/>
    <property type="project" value="TreeGrafter"/>
</dbReference>
<keyword evidence="2" id="KW-0808">Transferase</keyword>
<accession>A0A6J6WD81</accession>
<evidence type="ECO:0000256" key="1">
    <source>
        <dbReference type="ARBA" id="ARBA00010982"/>
    </source>
</evidence>
<dbReference type="AlphaFoldDB" id="A0A6J6WD81"/>
<dbReference type="SUPFAM" id="SSF53901">
    <property type="entry name" value="Thiolase-like"/>
    <property type="match status" value="2"/>
</dbReference>
<feature type="domain" description="Thiolase N-terminal" evidence="4">
    <location>
        <begin position="5"/>
        <end position="256"/>
    </location>
</feature>
<dbReference type="EMBL" id="CAFAAC010000010">
    <property type="protein sequence ID" value="CAB4781083.1"/>
    <property type="molecule type" value="Genomic_DNA"/>
</dbReference>
<dbReference type="GO" id="GO:0005737">
    <property type="term" value="C:cytoplasm"/>
    <property type="evidence" value="ECO:0007669"/>
    <property type="project" value="UniProtKB-ARBA"/>
</dbReference>
<dbReference type="PROSITE" id="PS00737">
    <property type="entry name" value="THIOLASE_2"/>
    <property type="match status" value="1"/>
</dbReference>
<dbReference type="EMBL" id="CAFBMN010000003">
    <property type="protein sequence ID" value="CAB4894660.1"/>
    <property type="molecule type" value="Genomic_DNA"/>
</dbReference>
<feature type="domain" description="Thiolase C-terminal" evidence="5">
    <location>
        <begin position="264"/>
        <end position="387"/>
    </location>
</feature>
<evidence type="ECO:0000259" key="4">
    <source>
        <dbReference type="Pfam" id="PF00108"/>
    </source>
</evidence>
<dbReference type="InterPro" id="IPR020613">
    <property type="entry name" value="Thiolase_CS"/>
</dbReference>
<dbReference type="InterPro" id="IPR020617">
    <property type="entry name" value="Thiolase_C"/>
</dbReference>
<protein>
    <submittedName>
        <fullName evidence="6">Unannotated protein</fullName>
    </submittedName>
</protein>
<evidence type="ECO:0000313" key="7">
    <source>
        <dbReference type="EMBL" id="CAB4894660.1"/>
    </source>
</evidence>
<proteinExistence type="inferred from homology"/>
<dbReference type="Pfam" id="PF02803">
    <property type="entry name" value="Thiolase_C"/>
    <property type="match status" value="1"/>
</dbReference>
<dbReference type="PANTHER" id="PTHR43853">
    <property type="entry name" value="3-KETOACYL-COA THIOLASE, PEROXISOMAL"/>
    <property type="match status" value="1"/>
</dbReference>
<organism evidence="6">
    <name type="scientific">freshwater metagenome</name>
    <dbReference type="NCBI Taxonomy" id="449393"/>
    <lineage>
        <taxon>unclassified sequences</taxon>
        <taxon>metagenomes</taxon>
        <taxon>ecological metagenomes</taxon>
    </lineage>
</organism>
<evidence type="ECO:0000313" key="6">
    <source>
        <dbReference type="EMBL" id="CAB4781083.1"/>
    </source>
</evidence>
<reference evidence="6" key="1">
    <citation type="submission" date="2020-05" db="EMBL/GenBank/DDBJ databases">
        <authorList>
            <person name="Chiriac C."/>
            <person name="Salcher M."/>
            <person name="Ghai R."/>
            <person name="Kavagutti S V."/>
        </authorList>
    </citation>
    <scope>NUCLEOTIDE SEQUENCE</scope>
</reference>
<dbReference type="EMBL" id="CAFBOP010000009">
    <property type="protein sequence ID" value="CAB4981230.1"/>
    <property type="molecule type" value="Genomic_DNA"/>
</dbReference>
<comment type="similarity">
    <text evidence="1">Belongs to the thiolase-like superfamily. Thiolase family.</text>
</comment>
<dbReference type="GO" id="GO:0010124">
    <property type="term" value="P:phenylacetate catabolic process"/>
    <property type="evidence" value="ECO:0007669"/>
    <property type="project" value="TreeGrafter"/>
</dbReference>
<evidence type="ECO:0000256" key="2">
    <source>
        <dbReference type="ARBA" id="ARBA00022679"/>
    </source>
</evidence>
<evidence type="ECO:0000256" key="3">
    <source>
        <dbReference type="ARBA" id="ARBA00023315"/>
    </source>
</evidence>
<dbReference type="Gene3D" id="3.40.47.10">
    <property type="match status" value="1"/>
</dbReference>
<dbReference type="PIRSF" id="PIRSF000429">
    <property type="entry name" value="Ac-CoA_Ac_transf"/>
    <property type="match status" value="1"/>
</dbReference>
<evidence type="ECO:0000259" key="5">
    <source>
        <dbReference type="Pfam" id="PF02803"/>
    </source>
</evidence>
<dbReference type="InterPro" id="IPR050215">
    <property type="entry name" value="Thiolase-like_sf_Thiolase"/>
</dbReference>
<dbReference type="Pfam" id="PF00108">
    <property type="entry name" value="Thiolase_N"/>
    <property type="match status" value="1"/>
</dbReference>
<evidence type="ECO:0000313" key="8">
    <source>
        <dbReference type="EMBL" id="CAB4981230.1"/>
    </source>
</evidence>
<name>A0A6J6WD81_9ZZZZ</name>
<dbReference type="InterPro" id="IPR016039">
    <property type="entry name" value="Thiolase-like"/>
</dbReference>
<dbReference type="GO" id="GO:0006635">
    <property type="term" value="P:fatty acid beta-oxidation"/>
    <property type="evidence" value="ECO:0007669"/>
    <property type="project" value="TreeGrafter"/>
</dbReference>
<dbReference type="EMBL" id="CAFBPP010000003">
    <property type="protein sequence ID" value="CAB5009851.1"/>
    <property type="molecule type" value="Genomic_DNA"/>
</dbReference>